<dbReference type="Proteomes" id="UP000607653">
    <property type="component" value="Unassembled WGS sequence"/>
</dbReference>
<evidence type="ECO:0000313" key="2">
    <source>
        <dbReference type="Proteomes" id="UP000607653"/>
    </source>
</evidence>
<organism evidence="1 2">
    <name type="scientific">Nelumbo nucifera</name>
    <name type="common">Sacred lotus</name>
    <dbReference type="NCBI Taxonomy" id="4432"/>
    <lineage>
        <taxon>Eukaryota</taxon>
        <taxon>Viridiplantae</taxon>
        <taxon>Streptophyta</taxon>
        <taxon>Embryophyta</taxon>
        <taxon>Tracheophyta</taxon>
        <taxon>Spermatophyta</taxon>
        <taxon>Magnoliopsida</taxon>
        <taxon>Proteales</taxon>
        <taxon>Nelumbonaceae</taxon>
        <taxon>Nelumbo</taxon>
    </lineage>
</organism>
<gene>
    <name evidence="1" type="ORF">HUJ06_001996</name>
</gene>
<protein>
    <submittedName>
        <fullName evidence="1">Uncharacterized protein</fullName>
    </submittedName>
</protein>
<proteinExistence type="predicted"/>
<dbReference type="AlphaFoldDB" id="A0A822ZLB2"/>
<comment type="caution">
    <text evidence="1">The sequence shown here is derived from an EMBL/GenBank/DDBJ whole genome shotgun (WGS) entry which is preliminary data.</text>
</comment>
<reference evidence="1 2" key="1">
    <citation type="journal article" date="2020" name="Mol. Biol. Evol.">
        <title>Distinct Expression and Methylation Patterns for Genes with Different Fates following a Single Whole-Genome Duplication in Flowering Plants.</title>
        <authorList>
            <person name="Shi T."/>
            <person name="Rahmani R.S."/>
            <person name="Gugger P.F."/>
            <person name="Wang M."/>
            <person name="Li H."/>
            <person name="Zhang Y."/>
            <person name="Li Z."/>
            <person name="Wang Q."/>
            <person name="Van de Peer Y."/>
            <person name="Marchal K."/>
            <person name="Chen J."/>
        </authorList>
    </citation>
    <scope>NUCLEOTIDE SEQUENCE [LARGE SCALE GENOMIC DNA]</scope>
    <source>
        <tissue evidence="1">Leaf</tissue>
    </source>
</reference>
<sequence length="61" mass="6917">MRSIEDGRLKMTDSDAHDVWQTENAEGAMEEMLLNIGTWFSYSTKGRTLGKVSIFQLIHGL</sequence>
<name>A0A822ZLB2_NELNU</name>
<dbReference type="EMBL" id="DUZY01000006">
    <property type="protein sequence ID" value="DAD43766.1"/>
    <property type="molecule type" value="Genomic_DNA"/>
</dbReference>
<accession>A0A822ZLB2</accession>
<keyword evidence="2" id="KW-1185">Reference proteome</keyword>
<evidence type="ECO:0000313" key="1">
    <source>
        <dbReference type="EMBL" id="DAD43766.1"/>
    </source>
</evidence>